<reference evidence="1" key="1">
    <citation type="journal article" date="2021" name="Proc. Natl. Acad. Sci. U.S.A.">
        <title>A Catalog of Tens of Thousands of Viruses from Human Metagenomes Reveals Hidden Associations with Chronic Diseases.</title>
        <authorList>
            <person name="Tisza M.J."/>
            <person name="Buck C.B."/>
        </authorList>
    </citation>
    <scope>NUCLEOTIDE SEQUENCE</scope>
    <source>
        <strain evidence="1">CtuWX8</strain>
    </source>
</reference>
<name>A0A8S5R7V1_9VIRU</name>
<evidence type="ECO:0000313" key="1">
    <source>
        <dbReference type="EMBL" id="DAE27210.1"/>
    </source>
</evidence>
<protein>
    <submittedName>
        <fullName evidence="1">Uncharacterized protein</fullName>
    </submittedName>
</protein>
<proteinExistence type="predicted"/>
<dbReference type="EMBL" id="BK015831">
    <property type="protein sequence ID" value="DAE27210.1"/>
    <property type="molecule type" value="Genomic_DNA"/>
</dbReference>
<sequence length="69" mass="7867">MASIMAKIILESNFNKKELVESLDRVLFNYMMRCMDYAQTGIIPDNTDANDALIIRDLLINLTEAKEGK</sequence>
<organism evidence="1">
    <name type="scientific">virus sp. ctuWX8</name>
    <dbReference type="NCBI Taxonomy" id="2826816"/>
    <lineage>
        <taxon>Viruses</taxon>
    </lineage>
</organism>
<accession>A0A8S5R7V1</accession>